<evidence type="ECO:0000313" key="2">
    <source>
        <dbReference type="EMBL" id="KAK4201933.1"/>
    </source>
</evidence>
<dbReference type="SUPFAM" id="SSF53474">
    <property type="entry name" value="alpha/beta-Hydrolases"/>
    <property type="match status" value="1"/>
</dbReference>
<organism evidence="2 3">
    <name type="scientific">Triangularia verruculosa</name>
    <dbReference type="NCBI Taxonomy" id="2587418"/>
    <lineage>
        <taxon>Eukaryota</taxon>
        <taxon>Fungi</taxon>
        <taxon>Dikarya</taxon>
        <taxon>Ascomycota</taxon>
        <taxon>Pezizomycotina</taxon>
        <taxon>Sordariomycetes</taxon>
        <taxon>Sordariomycetidae</taxon>
        <taxon>Sordariales</taxon>
        <taxon>Podosporaceae</taxon>
        <taxon>Triangularia</taxon>
    </lineage>
</organism>
<name>A0AAN6XJH1_9PEZI</name>
<keyword evidence="3" id="KW-1185">Reference proteome</keyword>
<reference evidence="2" key="1">
    <citation type="journal article" date="2023" name="Mol. Phylogenet. Evol.">
        <title>Genome-scale phylogeny and comparative genomics of the fungal order Sordariales.</title>
        <authorList>
            <person name="Hensen N."/>
            <person name="Bonometti L."/>
            <person name="Westerberg I."/>
            <person name="Brannstrom I.O."/>
            <person name="Guillou S."/>
            <person name="Cros-Aarteil S."/>
            <person name="Calhoun S."/>
            <person name="Haridas S."/>
            <person name="Kuo A."/>
            <person name="Mondo S."/>
            <person name="Pangilinan J."/>
            <person name="Riley R."/>
            <person name="LaButti K."/>
            <person name="Andreopoulos B."/>
            <person name="Lipzen A."/>
            <person name="Chen C."/>
            <person name="Yan M."/>
            <person name="Daum C."/>
            <person name="Ng V."/>
            <person name="Clum A."/>
            <person name="Steindorff A."/>
            <person name="Ohm R.A."/>
            <person name="Martin F."/>
            <person name="Silar P."/>
            <person name="Natvig D.O."/>
            <person name="Lalanne C."/>
            <person name="Gautier V."/>
            <person name="Ament-Velasquez S.L."/>
            <person name="Kruys A."/>
            <person name="Hutchinson M.I."/>
            <person name="Powell A.J."/>
            <person name="Barry K."/>
            <person name="Miller A.N."/>
            <person name="Grigoriev I.V."/>
            <person name="Debuchy R."/>
            <person name="Gladieux P."/>
            <person name="Hiltunen Thoren M."/>
            <person name="Johannesson H."/>
        </authorList>
    </citation>
    <scope>NUCLEOTIDE SEQUENCE</scope>
    <source>
        <strain evidence="2">CBS 315.58</strain>
    </source>
</reference>
<proteinExistence type="predicted"/>
<dbReference type="EMBL" id="MU863902">
    <property type="protein sequence ID" value="KAK4201933.1"/>
    <property type="molecule type" value="Genomic_DNA"/>
</dbReference>
<reference evidence="2" key="2">
    <citation type="submission" date="2023-05" db="EMBL/GenBank/DDBJ databases">
        <authorList>
            <consortium name="Lawrence Berkeley National Laboratory"/>
            <person name="Steindorff A."/>
            <person name="Hensen N."/>
            <person name="Bonometti L."/>
            <person name="Westerberg I."/>
            <person name="Brannstrom I.O."/>
            <person name="Guillou S."/>
            <person name="Cros-Aarteil S."/>
            <person name="Calhoun S."/>
            <person name="Haridas S."/>
            <person name="Kuo A."/>
            <person name="Mondo S."/>
            <person name="Pangilinan J."/>
            <person name="Riley R."/>
            <person name="Labutti K."/>
            <person name="Andreopoulos B."/>
            <person name="Lipzen A."/>
            <person name="Chen C."/>
            <person name="Yanf M."/>
            <person name="Daum C."/>
            <person name="Ng V."/>
            <person name="Clum A."/>
            <person name="Ohm R."/>
            <person name="Martin F."/>
            <person name="Silar P."/>
            <person name="Natvig D."/>
            <person name="Lalanne C."/>
            <person name="Gautier V."/>
            <person name="Ament-Velasquez S.L."/>
            <person name="Kruys A."/>
            <person name="Hutchinson M.I."/>
            <person name="Powell A.J."/>
            <person name="Barry K."/>
            <person name="Miller A.N."/>
            <person name="Grigoriev I.V."/>
            <person name="Debuchy R."/>
            <person name="Gladieux P."/>
            <person name="Thoren M.H."/>
            <person name="Johannesson H."/>
        </authorList>
    </citation>
    <scope>NUCLEOTIDE SEQUENCE</scope>
    <source>
        <strain evidence="2">CBS 315.58</strain>
    </source>
</reference>
<evidence type="ECO:0000313" key="3">
    <source>
        <dbReference type="Proteomes" id="UP001303160"/>
    </source>
</evidence>
<sequence>MAMDSPHPCRSFTVIAPDNRGAGDSSIPPDGNYSAAASAADLKGILVLLNITVIFVFSHDKRDTALVLTKTRSGSPPALSASSPKTHLLYQSRFSQASQTK</sequence>
<dbReference type="Gene3D" id="3.40.50.1820">
    <property type="entry name" value="alpha/beta hydrolase"/>
    <property type="match status" value="1"/>
</dbReference>
<protein>
    <submittedName>
        <fullName evidence="2">Uncharacterized protein</fullName>
    </submittedName>
</protein>
<accession>A0AAN6XJH1</accession>
<feature type="region of interest" description="Disordered" evidence="1">
    <location>
        <begin position="1"/>
        <end position="30"/>
    </location>
</feature>
<comment type="caution">
    <text evidence="2">The sequence shown here is derived from an EMBL/GenBank/DDBJ whole genome shotgun (WGS) entry which is preliminary data.</text>
</comment>
<evidence type="ECO:0000256" key="1">
    <source>
        <dbReference type="SAM" id="MobiDB-lite"/>
    </source>
</evidence>
<gene>
    <name evidence="2" type="ORF">QBC40DRAFT_48293</name>
</gene>
<feature type="region of interest" description="Disordered" evidence="1">
    <location>
        <begin position="72"/>
        <end position="101"/>
    </location>
</feature>
<feature type="compositionally biased region" description="Low complexity" evidence="1">
    <location>
        <begin position="73"/>
        <end position="84"/>
    </location>
</feature>
<dbReference type="AlphaFoldDB" id="A0AAN6XJH1"/>
<feature type="compositionally biased region" description="Polar residues" evidence="1">
    <location>
        <begin position="92"/>
        <end position="101"/>
    </location>
</feature>
<dbReference type="InterPro" id="IPR029058">
    <property type="entry name" value="AB_hydrolase_fold"/>
</dbReference>
<dbReference type="Proteomes" id="UP001303160">
    <property type="component" value="Unassembled WGS sequence"/>
</dbReference>